<dbReference type="PANTHER" id="PTHR30069:SF46">
    <property type="entry name" value="OAR PROTEIN"/>
    <property type="match status" value="1"/>
</dbReference>
<dbReference type="SUPFAM" id="SSF56935">
    <property type="entry name" value="Porins"/>
    <property type="match status" value="1"/>
</dbReference>
<dbReference type="KEGG" id="ggr:HKW67_20075"/>
<keyword evidence="3" id="KW-0378">Hydrolase</keyword>
<dbReference type="GO" id="GO:0004180">
    <property type="term" value="F:carboxypeptidase activity"/>
    <property type="evidence" value="ECO:0007669"/>
    <property type="project" value="UniProtKB-KW"/>
</dbReference>
<dbReference type="GO" id="GO:0044718">
    <property type="term" value="P:siderophore transmembrane transport"/>
    <property type="evidence" value="ECO:0007669"/>
    <property type="project" value="TreeGrafter"/>
</dbReference>
<name>A0A6M4ISD1_9BACT</name>
<dbReference type="SUPFAM" id="SSF49464">
    <property type="entry name" value="Carboxypeptidase regulatory domain-like"/>
    <property type="match status" value="1"/>
</dbReference>
<reference evidence="3 4" key="1">
    <citation type="submission" date="2020-05" db="EMBL/GenBank/DDBJ databases">
        <title>Complete genome sequence of Gemmatimonas greenlandica TET16.</title>
        <authorList>
            <person name="Zeng Y."/>
        </authorList>
    </citation>
    <scope>NUCLEOTIDE SEQUENCE [LARGE SCALE GENOMIC DNA]</scope>
    <source>
        <strain evidence="3 4">TET16</strain>
    </source>
</reference>
<evidence type="ECO:0000313" key="4">
    <source>
        <dbReference type="Proteomes" id="UP000500938"/>
    </source>
</evidence>
<dbReference type="Pfam" id="PF13620">
    <property type="entry name" value="CarboxypepD_reg"/>
    <property type="match status" value="1"/>
</dbReference>
<keyword evidence="3" id="KW-0121">Carboxypeptidase</keyword>
<dbReference type="EMBL" id="CP053085">
    <property type="protein sequence ID" value="QJR37653.1"/>
    <property type="molecule type" value="Genomic_DNA"/>
</dbReference>
<feature type="signal peptide" evidence="1">
    <location>
        <begin position="1"/>
        <end position="28"/>
    </location>
</feature>
<accession>A0A6M4ISD1</accession>
<evidence type="ECO:0000256" key="1">
    <source>
        <dbReference type="SAM" id="SignalP"/>
    </source>
</evidence>
<dbReference type="Pfam" id="PF25183">
    <property type="entry name" value="OMP_b-brl_4"/>
    <property type="match status" value="2"/>
</dbReference>
<dbReference type="GO" id="GO:0015344">
    <property type="term" value="F:siderophore uptake transmembrane transporter activity"/>
    <property type="evidence" value="ECO:0007669"/>
    <property type="project" value="TreeGrafter"/>
</dbReference>
<dbReference type="Proteomes" id="UP000500938">
    <property type="component" value="Chromosome"/>
</dbReference>
<organism evidence="3 4">
    <name type="scientific">Gemmatimonas groenlandica</name>
    <dbReference type="NCBI Taxonomy" id="2732249"/>
    <lineage>
        <taxon>Bacteria</taxon>
        <taxon>Pseudomonadati</taxon>
        <taxon>Gemmatimonadota</taxon>
        <taxon>Gemmatimonadia</taxon>
        <taxon>Gemmatimonadales</taxon>
        <taxon>Gemmatimonadaceae</taxon>
        <taxon>Gemmatimonas</taxon>
    </lineage>
</organism>
<evidence type="ECO:0000259" key="2">
    <source>
        <dbReference type="Pfam" id="PF25183"/>
    </source>
</evidence>
<keyword evidence="3" id="KW-0645">Protease</keyword>
<proteinExistence type="predicted"/>
<dbReference type="InterPro" id="IPR039426">
    <property type="entry name" value="TonB-dep_rcpt-like"/>
</dbReference>
<dbReference type="Gene3D" id="2.60.40.1120">
    <property type="entry name" value="Carboxypeptidase-like, regulatory domain"/>
    <property type="match status" value="1"/>
</dbReference>
<protein>
    <submittedName>
        <fullName evidence="3">Carboxypeptidase regulatory-like domain-containing protein</fullName>
    </submittedName>
</protein>
<dbReference type="PANTHER" id="PTHR30069">
    <property type="entry name" value="TONB-DEPENDENT OUTER MEMBRANE RECEPTOR"/>
    <property type="match status" value="1"/>
</dbReference>
<dbReference type="InterPro" id="IPR057601">
    <property type="entry name" value="Oar-like_b-barrel"/>
</dbReference>
<keyword evidence="1" id="KW-0732">Signal</keyword>
<feature type="chain" id="PRO_5026833285" evidence="1">
    <location>
        <begin position="29"/>
        <end position="1046"/>
    </location>
</feature>
<sequence length="1046" mass="114396">MPSSLLRRVVLSAGILLSALCASGRALFAQGTDASIRGVVADSAGAPVAGAIVELRNTTTGFVSMVRSSDRGRYVATQLPLGGPYRVTARAVGFRTGAREGITLNIGSVATADFRLAPGAVQLTEITVSAEPARVVERNGAVTRIGEQQVKELPNQNRRFQDLTKLSPLAGSGTSLGGARPMSTDVRIDGVGAQMNNTGQTFAGPLTMTMEAIREFEIATNEYDVTKGRQGGGLINAVSKSGTNRWGGSAFSYYRDKSLTTDDYRGLAAQNFTVRQQGFSLGGPIIKDKLTVFGVYDRSDQSLPLEIMNVRNSADEIELGIARDSLTRLSSILANKYGLDTTQQQTGVFSRKPLSQAFFGRADWQLAANHRLTLRNNTTLYSDPEEIGPDQTLHFAESRGGAEVNSTGTFASLRSTFGGGVVNEFKLQALQFTRERIARNELPRGFVRIASRLPDNSSRTVNVQFGGNRLAPEKYKERQYQLANTLFWNRGNQTLTIGTDNIVTQIQRYLPVEQRGLFEFDNLAQLDALTPARYSRQVPLRVGGTTAEFTVADLSTFVQSEWHLGRGLTASAGVRLDGVQFLTAAAYNPLVDQRLGVRTDEKPSNWIVSPRAQAVWDVQGDGKNVFRLGGGRFSSQPPYNVHVNHILQSGLEAVDIIQVGAQAPRPDFVRYRQDLSLVPGVPTGVDPSTVPAYVNYFSGDFRVPTTWKLSGGYERRLGRLQLGAFAYWARTQDNFQYYDRNMVADPYFTIEGGRGVFVPAAKITAAGRTNNADTRIYTDLGRVLELVGESTLEQRSLVLQGALTLPRQSSLSLSYTRNDTKDNSSFNCCVALTSTFSQNSGDPRRLQDAFGPSEDNFRDKFVAAFLLPRVWGFRVTGSYVGISGRPYSLVVNGDINGDGTANNDLAFIFDPNDPATPADLAAGIRKVLDNPSNRARDYIASNLGKIAPRNAGRSPFRGRTDLRVARDFGTVRGQAIELTLDLFNVENMLNRKWGGEYNLGGAQQLYAVSAFNQTTRRYTYRINENVGTAVKSGTPYQIQLGARYRF</sequence>
<gene>
    <name evidence="3" type="ORF">HKW67_20075</name>
</gene>
<feature type="domain" description="TonB-dependent transporter Oar-like beta-barrel" evidence="2">
    <location>
        <begin position="238"/>
        <end position="302"/>
    </location>
</feature>
<dbReference type="AlphaFoldDB" id="A0A6M4ISD1"/>
<feature type="domain" description="TonB-dependent transporter Oar-like beta-barrel" evidence="2">
    <location>
        <begin position="354"/>
        <end position="990"/>
    </location>
</feature>
<dbReference type="InterPro" id="IPR008969">
    <property type="entry name" value="CarboxyPept-like_regulatory"/>
</dbReference>
<dbReference type="RefSeq" id="WP_171227088.1">
    <property type="nucleotide sequence ID" value="NZ_CP053085.1"/>
</dbReference>
<evidence type="ECO:0000313" key="3">
    <source>
        <dbReference type="EMBL" id="QJR37653.1"/>
    </source>
</evidence>
<dbReference type="GO" id="GO:0009279">
    <property type="term" value="C:cell outer membrane"/>
    <property type="evidence" value="ECO:0007669"/>
    <property type="project" value="TreeGrafter"/>
</dbReference>
<keyword evidence="4" id="KW-1185">Reference proteome</keyword>